<dbReference type="RefSeq" id="XP_011389261.1">
    <property type="nucleotide sequence ID" value="XM_011390959.1"/>
</dbReference>
<feature type="region of interest" description="Disordered" evidence="1">
    <location>
        <begin position="205"/>
        <end position="286"/>
    </location>
</feature>
<feature type="region of interest" description="Disordered" evidence="1">
    <location>
        <begin position="491"/>
        <end position="518"/>
    </location>
</feature>
<dbReference type="AlphaFoldDB" id="A0A0D1E4G5"/>
<feature type="compositionally biased region" description="Basic and acidic residues" evidence="1">
    <location>
        <begin position="262"/>
        <end position="277"/>
    </location>
</feature>
<reference evidence="2 3" key="1">
    <citation type="journal article" date="2006" name="Nature">
        <title>Insights from the genome of the biotrophic fungal plant pathogen Ustilago maydis.</title>
        <authorList>
            <person name="Kamper J."/>
            <person name="Kahmann R."/>
            <person name="Bolker M."/>
            <person name="Ma L.J."/>
            <person name="Brefort T."/>
            <person name="Saville B.J."/>
            <person name="Banuett F."/>
            <person name="Kronstad J.W."/>
            <person name="Gold S.E."/>
            <person name="Muller O."/>
            <person name="Perlin M.H."/>
            <person name="Wosten H.A."/>
            <person name="de Vries R."/>
            <person name="Ruiz-Herrera J."/>
            <person name="Reynaga-Pena C.G."/>
            <person name="Snetselaar K."/>
            <person name="McCann M."/>
            <person name="Perez-Martin J."/>
            <person name="Feldbrugge M."/>
            <person name="Basse C.W."/>
            <person name="Steinberg G."/>
            <person name="Ibeas J.I."/>
            <person name="Holloman W."/>
            <person name="Guzman P."/>
            <person name="Farman M."/>
            <person name="Stajich J.E."/>
            <person name="Sentandreu R."/>
            <person name="Gonzalez-Prieto J.M."/>
            <person name="Kennell J.C."/>
            <person name="Molina L."/>
            <person name="Schirawski J."/>
            <person name="Mendoza-Mendoza A."/>
            <person name="Greilinger D."/>
            <person name="Munch K."/>
            <person name="Rossel N."/>
            <person name="Scherer M."/>
            <person name="Vranes M."/>
            <person name="Ladendorf O."/>
            <person name="Vincon V."/>
            <person name="Fuchs U."/>
            <person name="Sandrock B."/>
            <person name="Meng S."/>
            <person name="Ho E.C."/>
            <person name="Cahill M.J."/>
            <person name="Boyce K.J."/>
            <person name="Klose J."/>
            <person name="Klosterman S.J."/>
            <person name="Deelstra H.J."/>
            <person name="Ortiz-Castellanos L."/>
            <person name="Li W."/>
            <person name="Sanchez-Alonso P."/>
            <person name="Schreier P.H."/>
            <person name="Hauser-Hahn I."/>
            <person name="Vaupel M."/>
            <person name="Koopmann E."/>
            <person name="Friedrich G."/>
            <person name="Voss H."/>
            <person name="Schluter T."/>
            <person name="Margolis J."/>
            <person name="Platt D."/>
            <person name="Swimmer C."/>
            <person name="Gnirke A."/>
            <person name="Chen F."/>
            <person name="Vysotskaia V."/>
            <person name="Mannhaupt G."/>
            <person name="Guldener U."/>
            <person name="Munsterkotter M."/>
            <person name="Haase D."/>
            <person name="Oesterheld M."/>
            <person name="Mewes H.W."/>
            <person name="Mauceli E.W."/>
            <person name="DeCaprio D."/>
            <person name="Wade C.M."/>
            <person name="Butler J."/>
            <person name="Young S."/>
            <person name="Jaffe D.B."/>
            <person name="Calvo S."/>
            <person name="Nusbaum C."/>
            <person name="Galagan J."/>
            <person name="Birren B.W."/>
        </authorList>
    </citation>
    <scope>NUCLEOTIDE SEQUENCE [LARGE SCALE GENOMIC DNA]</scope>
    <source>
        <strain evidence="3">DSM 14603 / FGSC 9021 / UM521</strain>
    </source>
</reference>
<name>A0A0D1E4G5_MYCMD</name>
<evidence type="ECO:0000313" key="3">
    <source>
        <dbReference type="Proteomes" id="UP000000561"/>
    </source>
</evidence>
<feature type="compositionally biased region" description="Polar residues" evidence="1">
    <location>
        <begin position="17"/>
        <end position="41"/>
    </location>
</feature>
<proteinExistence type="predicted"/>
<gene>
    <name evidence="2" type="ORF">UMAG_15097</name>
</gene>
<feature type="compositionally biased region" description="Basic and acidic residues" evidence="1">
    <location>
        <begin position="491"/>
        <end position="503"/>
    </location>
</feature>
<dbReference type="eggNOG" id="ENOG502RCFW">
    <property type="taxonomic scope" value="Eukaryota"/>
</dbReference>
<feature type="compositionally biased region" description="Pro residues" evidence="1">
    <location>
        <begin position="232"/>
        <end position="249"/>
    </location>
</feature>
<keyword evidence="3" id="KW-1185">Reference proteome</keyword>
<dbReference type="EMBL" id="CM003145">
    <property type="protein sequence ID" value="KIS69350.1"/>
    <property type="molecule type" value="Genomic_DNA"/>
</dbReference>
<evidence type="ECO:0000313" key="2">
    <source>
        <dbReference type="EMBL" id="KIS69350.1"/>
    </source>
</evidence>
<accession>A0A0D1E4G5</accession>
<feature type="compositionally biased region" description="Polar residues" evidence="1">
    <location>
        <begin position="334"/>
        <end position="353"/>
    </location>
</feature>
<dbReference type="Proteomes" id="UP000000561">
    <property type="component" value="Chromosome 6"/>
</dbReference>
<dbReference type="InParanoid" id="A0A0D1E4G5"/>
<feature type="region of interest" description="Disordered" evidence="1">
    <location>
        <begin position="298"/>
        <end position="356"/>
    </location>
</feature>
<protein>
    <submittedName>
        <fullName evidence="2">Uncharacterized protein</fullName>
    </submittedName>
</protein>
<dbReference type="GeneID" id="23568181"/>
<sequence>MSTAQRGRHYSFESVRYPSNASQPSLSHSFATHTESTSSSVCRPDFGDHPHNMSQSDCGASFVSEVPASYDDTSDIDEVPIPNHSKPTLIKFVEPVVHRDPSHGQPRLTGMKKKKMQRQKAAKDDDMDIHHLPLLGFSDARTRYGDVDALSKDTLTFPGVPPREADNTPQHEQWNIDAIDIALEDLVLDKGKTRSTAIRGGAAHSVLDEAQQEERPYRRSLAQSDARRAKYLPPPPLDAPLPPLPPLPSPSTVSQDSAAPSADDKVAGLRPSHEHPLTETAANVVQPASIKSMAALRNTGRSPADSDDDVFAFRPPSQPHDGDKVLGAVPASRPLQSTKVRHNSMASSNQSSLRDMDPREMLQRARAQALSCGLDAEIGHSLDLEAEDLDAARSSTSYSVQAEDLPPLLSNHYLQGHVDQTEYERLNRLPERRQAVAAAAVAAAAAAASGSHRLSHKHLAKHKKGAGTVSLVKHYEPISILRAEAAFLKEDTKKSDKPKKDRLWAASSTTNASCSDVSSVSDSQQRLKSFKSSIRLKNLK</sequence>
<dbReference type="VEuPathDB" id="FungiDB:UMAG_15097"/>
<evidence type="ECO:0000256" key="1">
    <source>
        <dbReference type="SAM" id="MobiDB-lite"/>
    </source>
</evidence>
<dbReference type="KEGG" id="uma:UMAG_15097"/>
<dbReference type="OrthoDB" id="2552118at2759"/>
<feature type="region of interest" description="Disordered" evidence="1">
    <location>
        <begin position="1"/>
        <end position="59"/>
    </location>
</feature>
<organism evidence="2 3">
    <name type="scientific">Mycosarcoma maydis</name>
    <name type="common">Corn smut fungus</name>
    <name type="synonym">Ustilago maydis</name>
    <dbReference type="NCBI Taxonomy" id="5270"/>
    <lineage>
        <taxon>Eukaryota</taxon>
        <taxon>Fungi</taxon>
        <taxon>Dikarya</taxon>
        <taxon>Basidiomycota</taxon>
        <taxon>Ustilaginomycotina</taxon>
        <taxon>Ustilaginomycetes</taxon>
        <taxon>Ustilaginales</taxon>
        <taxon>Ustilaginaceae</taxon>
        <taxon>Mycosarcoma</taxon>
    </lineage>
</organism>